<evidence type="ECO:0000256" key="1">
    <source>
        <dbReference type="SAM" id="SignalP"/>
    </source>
</evidence>
<feature type="chain" id="PRO_5022889117" description="MetA-pathway of phenol degradation" evidence="1">
    <location>
        <begin position="26"/>
        <end position="309"/>
    </location>
</feature>
<proteinExistence type="predicted"/>
<dbReference type="Proteomes" id="UP000316213">
    <property type="component" value="Unassembled WGS sequence"/>
</dbReference>
<keyword evidence="1" id="KW-0732">Signal</keyword>
<sequence precursor="true">MVTFRQLCIQLTIVCGLLTSVAAQFQGGDTGVGYIDSAIIRNQLRFRTDANYGSPTPYRAEFFYPKSRGPIDGVVDPFAPGPPLAETNIDFQELSLYAESMLIDDAISGFVEVPFRLINPDLNANASGLSDINVGFRAALTQSPDRHVTFQFRTFIPTGDGEKGLGTEHVSLEPSVLFLNRFHNGTIIEGELRDIIPIGGTAWAGNVLRYGLGVSRTWIDNETLSVAPVFETVAWSVLGGRVSKNVGQPEEFVEDANTTIVNAKLGLRFSFAPGCCHEGTRSFYLGYGRSLTGARWYSDTLRAEYRLAF</sequence>
<reference evidence="2 3" key="1">
    <citation type="submission" date="2019-02" db="EMBL/GenBank/DDBJ databases">
        <title>Deep-cultivation of Planctomycetes and their phenomic and genomic characterization uncovers novel biology.</title>
        <authorList>
            <person name="Wiegand S."/>
            <person name="Jogler M."/>
            <person name="Boedeker C."/>
            <person name="Pinto D."/>
            <person name="Vollmers J."/>
            <person name="Rivas-Marin E."/>
            <person name="Kohn T."/>
            <person name="Peeters S.H."/>
            <person name="Heuer A."/>
            <person name="Rast P."/>
            <person name="Oberbeckmann S."/>
            <person name="Bunk B."/>
            <person name="Jeske O."/>
            <person name="Meyerdierks A."/>
            <person name="Storesund J.E."/>
            <person name="Kallscheuer N."/>
            <person name="Luecker S."/>
            <person name="Lage O.M."/>
            <person name="Pohl T."/>
            <person name="Merkel B.J."/>
            <person name="Hornburger P."/>
            <person name="Mueller R.-W."/>
            <person name="Bruemmer F."/>
            <person name="Labrenz M."/>
            <person name="Spormann A.M."/>
            <person name="Op Den Camp H."/>
            <person name="Overmann J."/>
            <person name="Amann R."/>
            <person name="Jetten M.S.M."/>
            <person name="Mascher T."/>
            <person name="Medema M.H."/>
            <person name="Devos D.P."/>
            <person name="Kaster A.-K."/>
            <person name="Ovreas L."/>
            <person name="Rohde M."/>
            <person name="Galperin M.Y."/>
            <person name="Jogler C."/>
        </authorList>
    </citation>
    <scope>NUCLEOTIDE SEQUENCE [LARGE SCALE GENOMIC DNA]</scope>
    <source>
        <strain evidence="2 3">Pla100</strain>
    </source>
</reference>
<accession>A0A5C6AA48</accession>
<organism evidence="2 3">
    <name type="scientific">Neorhodopirellula pilleata</name>
    <dbReference type="NCBI Taxonomy" id="2714738"/>
    <lineage>
        <taxon>Bacteria</taxon>
        <taxon>Pseudomonadati</taxon>
        <taxon>Planctomycetota</taxon>
        <taxon>Planctomycetia</taxon>
        <taxon>Pirellulales</taxon>
        <taxon>Pirellulaceae</taxon>
        <taxon>Neorhodopirellula</taxon>
    </lineage>
</organism>
<comment type="caution">
    <text evidence="2">The sequence shown here is derived from an EMBL/GenBank/DDBJ whole genome shotgun (WGS) entry which is preliminary data.</text>
</comment>
<dbReference type="RefSeq" id="WP_146578255.1">
    <property type="nucleotide sequence ID" value="NZ_SJPM01000005.1"/>
</dbReference>
<evidence type="ECO:0000313" key="3">
    <source>
        <dbReference type="Proteomes" id="UP000316213"/>
    </source>
</evidence>
<protein>
    <recommendedName>
        <fullName evidence="4">MetA-pathway of phenol degradation</fullName>
    </recommendedName>
</protein>
<keyword evidence="3" id="KW-1185">Reference proteome</keyword>
<name>A0A5C6AA48_9BACT</name>
<evidence type="ECO:0000313" key="2">
    <source>
        <dbReference type="EMBL" id="TWT96316.1"/>
    </source>
</evidence>
<dbReference type="EMBL" id="SJPM01000005">
    <property type="protein sequence ID" value="TWT96316.1"/>
    <property type="molecule type" value="Genomic_DNA"/>
</dbReference>
<evidence type="ECO:0008006" key="4">
    <source>
        <dbReference type="Google" id="ProtNLM"/>
    </source>
</evidence>
<dbReference type="AlphaFoldDB" id="A0A5C6AA48"/>
<dbReference type="OrthoDB" id="263621at2"/>
<gene>
    <name evidence="2" type="ORF">Pla100_27930</name>
</gene>
<feature type="signal peptide" evidence="1">
    <location>
        <begin position="1"/>
        <end position="25"/>
    </location>
</feature>